<dbReference type="Pfam" id="PF01381">
    <property type="entry name" value="HTH_3"/>
    <property type="match status" value="1"/>
</dbReference>
<organism evidence="3 4">
    <name type="scientific">Acidocella aminolytica 101 = DSM 11237</name>
    <dbReference type="NCBI Taxonomy" id="1120923"/>
    <lineage>
        <taxon>Bacteria</taxon>
        <taxon>Pseudomonadati</taxon>
        <taxon>Pseudomonadota</taxon>
        <taxon>Alphaproteobacteria</taxon>
        <taxon>Acetobacterales</taxon>
        <taxon>Acidocellaceae</taxon>
        <taxon>Acidocella</taxon>
    </lineage>
</organism>
<dbReference type="InterPro" id="IPR010982">
    <property type="entry name" value="Lambda_DNA-bd_dom_sf"/>
</dbReference>
<dbReference type="PANTHER" id="PTHR46797">
    <property type="entry name" value="HTH-TYPE TRANSCRIPTIONAL REGULATOR"/>
    <property type="match status" value="1"/>
</dbReference>
<sequence>MRSQAKPKAKQAQLIKASLPDALEQAGLPADMAEAYNTGSNAAAVSDLTLEQAIGVQVRQLRRRVGITVSELAAAAGLSGGMLSKIENGQISPSLASLQSLALALNVQITTFFSTFEEKRDCSFVKAGTGVVIERRGTKSGHQYSLLGHALGGNVVVEPYLITLSKDAAPHAAFQHEGTEFIYMLTGEVLYRHGDQSYHLTPGDALLFDSAAPHGPEKLLVKPMTYLSVITYAREQS</sequence>
<evidence type="ECO:0000313" key="3">
    <source>
        <dbReference type="EMBL" id="GAN81483.1"/>
    </source>
</evidence>
<dbReference type="Gene3D" id="1.10.260.40">
    <property type="entry name" value="lambda repressor-like DNA-binding domains"/>
    <property type="match status" value="1"/>
</dbReference>
<dbReference type="PANTHER" id="PTHR46797:SF1">
    <property type="entry name" value="METHYLPHOSPHONATE SYNTHASE"/>
    <property type="match status" value="1"/>
</dbReference>
<feature type="domain" description="HTH cro/C1-type" evidence="2">
    <location>
        <begin position="58"/>
        <end position="112"/>
    </location>
</feature>
<comment type="caution">
    <text evidence="3">The sequence shown here is derived from an EMBL/GenBank/DDBJ whole genome shotgun (WGS) entry which is preliminary data.</text>
</comment>
<dbReference type="OrthoDB" id="9805356at2"/>
<evidence type="ECO:0000259" key="2">
    <source>
        <dbReference type="PROSITE" id="PS50943"/>
    </source>
</evidence>
<dbReference type="GO" id="GO:0005829">
    <property type="term" value="C:cytosol"/>
    <property type="evidence" value="ECO:0007669"/>
    <property type="project" value="TreeGrafter"/>
</dbReference>
<dbReference type="InterPro" id="IPR011051">
    <property type="entry name" value="RmlC_Cupin_sf"/>
</dbReference>
<dbReference type="SUPFAM" id="SSF51182">
    <property type="entry name" value="RmlC-like cupins"/>
    <property type="match status" value="1"/>
</dbReference>
<dbReference type="AlphaFoldDB" id="A0A0D6PJV3"/>
<dbReference type="GO" id="GO:0003700">
    <property type="term" value="F:DNA-binding transcription factor activity"/>
    <property type="evidence" value="ECO:0007669"/>
    <property type="project" value="TreeGrafter"/>
</dbReference>
<keyword evidence="4" id="KW-1185">Reference proteome</keyword>
<dbReference type="SUPFAM" id="SSF47413">
    <property type="entry name" value="lambda repressor-like DNA-binding domains"/>
    <property type="match status" value="1"/>
</dbReference>
<proteinExistence type="predicted"/>
<dbReference type="InterPro" id="IPR050807">
    <property type="entry name" value="TransReg_Diox_bact_type"/>
</dbReference>
<dbReference type="EMBL" id="BANC01000095">
    <property type="protein sequence ID" value="GAN81483.1"/>
    <property type="molecule type" value="Genomic_DNA"/>
</dbReference>
<dbReference type="Proteomes" id="UP000032668">
    <property type="component" value="Unassembled WGS sequence"/>
</dbReference>
<dbReference type="Gene3D" id="2.60.120.10">
    <property type="entry name" value="Jelly Rolls"/>
    <property type="match status" value="1"/>
</dbReference>
<name>A0A0D6PJV3_9PROT</name>
<dbReference type="CDD" id="cd00093">
    <property type="entry name" value="HTH_XRE"/>
    <property type="match status" value="1"/>
</dbReference>
<dbReference type="RefSeq" id="WP_139284860.1">
    <property type="nucleotide sequence ID" value="NZ_BANC01000095.1"/>
</dbReference>
<keyword evidence="1" id="KW-0238">DNA-binding</keyword>
<dbReference type="STRING" id="1120923.SAMN02746095_01918"/>
<dbReference type="GO" id="GO:0003677">
    <property type="term" value="F:DNA binding"/>
    <property type="evidence" value="ECO:0007669"/>
    <property type="project" value="UniProtKB-KW"/>
</dbReference>
<evidence type="ECO:0000313" key="4">
    <source>
        <dbReference type="Proteomes" id="UP000032668"/>
    </source>
</evidence>
<reference evidence="3 4" key="1">
    <citation type="submission" date="2012-11" db="EMBL/GenBank/DDBJ databases">
        <title>Whole genome sequence of Acidocella aminolytica 101 = DSM 11237.</title>
        <authorList>
            <person name="Azuma Y."/>
            <person name="Higashiura N."/>
            <person name="Hirakawa H."/>
            <person name="Matsushita K."/>
        </authorList>
    </citation>
    <scope>NUCLEOTIDE SEQUENCE [LARGE SCALE GENOMIC DNA]</scope>
    <source>
        <strain evidence="4">101 / DSM 11237</strain>
    </source>
</reference>
<gene>
    <name evidence="3" type="ORF">Aam_097_008</name>
</gene>
<dbReference type="PROSITE" id="PS50943">
    <property type="entry name" value="HTH_CROC1"/>
    <property type="match status" value="1"/>
</dbReference>
<accession>A0A0D6PJV3</accession>
<dbReference type="InterPro" id="IPR014710">
    <property type="entry name" value="RmlC-like_jellyroll"/>
</dbReference>
<evidence type="ECO:0000256" key="1">
    <source>
        <dbReference type="ARBA" id="ARBA00023125"/>
    </source>
</evidence>
<dbReference type="InterPro" id="IPR001387">
    <property type="entry name" value="Cro/C1-type_HTH"/>
</dbReference>
<dbReference type="InterPro" id="IPR013096">
    <property type="entry name" value="Cupin_2"/>
</dbReference>
<dbReference type="Pfam" id="PF07883">
    <property type="entry name" value="Cupin_2"/>
    <property type="match status" value="1"/>
</dbReference>
<protein>
    <submittedName>
        <fullName evidence="3">Transcriptional regulator</fullName>
    </submittedName>
</protein>
<dbReference type="SMART" id="SM00530">
    <property type="entry name" value="HTH_XRE"/>
    <property type="match status" value="1"/>
</dbReference>
<dbReference type="CDD" id="cd02209">
    <property type="entry name" value="cupin_XRE_C"/>
    <property type="match status" value="1"/>
</dbReference>